<dbReference type="AlphaFoldDB" id="A0A978UBY7"/>
<reference evidence="1" key="1">
    <citation type="journal article" date="2021" name="Front. Plant Sci.">
        <title>Chromosome-Scale Genome Assembly for Chinese Sour Jujube and Insights Into Its Genome Evolution and Domestication Signature.</title>
        <authorList>
            <person name="Shen L.-Y."/>
            <person name="Luo H."/>
            <person name="Wang X.-L."/>
            <person name="Wang X.-M."/>
            <person name="Qiu X.-J."/>
            <person name="Liu H."/>
            <person name="Zhou S.-S."/>
            <person name="Jia K.-H."/>
            <person name="Nie S."/>
            <person name="Bao Y.-T."/>
            <person name="Zhang R.-G."/>
            <person name="Yun Q.-Z."/>
            <person name="Chai Y.-H."/>
            <person name="Lu J.-Y."/>
            <person name="Li Y."/>
            <person name="Zhao S.-W."/>
            <person name="Mao J.-F."/>
            <person name="Jia S.-G."/>
            <person name="Mao Y.-M."/>
        </authorList>
    </citation>
    <scope>NUCLEOTIDE SEQUENCE</scope>
    <source>
        <strain evidence="1">AT0</strain>
        <tissue evidence="1">Leaf</tissue>
    </source>
</reference>
<name>A0A978UBY7_ZIZJJ</name>
<dbReference type="Proteomes" id="UP000813462">
    <property type="component" value="Unassembled WGS sequence"/>
</dbReference>
<sequence>MSKPIILRSQSSNRRQPLLNNNSRGSSRNSRFAEVAGGTTASCAALCCCCPCGLVNLLVLAIYKLPAGLCRRALKKKRHDSMIKNGGVLPPRCRRCSYSYDEAELQIHPLSMDVLKNVKSPEWEEAEKQVMELEKEMWERIQRSLVYPI</sequence>
<dbReference type="EMBL" id="JAEACU010000012">
    <property type="protein sequence ID" value="KAH7512280.1"/>
    <property type="molecule type" value="Genomic_DNA"/>
</dbReference>
<dbReference type="PANTHER" id="PTHR33264:SF8">
    <property type="entry name" value="EXPRESSED PROTEIN"/>
    <property type="match status" value="1"/>
</dbReference>
<protein>
    <submittedName>
        <fullName evidence="1">Uncharacterized protein</fullName>
    </submittedName>
</protein>
<proteinExistence type="predicted"/>
<accession>A0A978UBY7</accession>
<evidence type="ECO:0000313" key="2">
    <source>
        <dbReference type="Proteomes" id="UP000813462"/>
    </source>
</evidence>
<gene>
    <name evidence="1" type="ORF">FEM48_Zijuj12G0073900</name>
</gene>
<dbReference type="PANTHER" id="PTHR33264">
    <property type="entry name" value="EXPRESSED PROTEIN"/>
    <property type="match status" value="1"/>
</dbReference>
<evidence type="ECO:0000313" key="1">
    <source>
        <dbReference type="EMBL" id="KAH7512280.1"/>
    </source>
</evidence>
<comment type="caution">
    <text evidence="1">The sequence shown here is derived from an EMBL/GenBank/DDBJ whole genome shotgun (WGS) entry which is preliminary data.</text>
</comment>
<organism evidence="1 2">
    <name type="scientific">Ziziphus jujuba var. spinosa</name>
    <dbReference type="NCBI Taxonomy" id="714518"/>
    <lineage>
        <taxon>Eukaryota</taxon>
        <taxon>Viridiplantae</taxon>
        <taxon>Streptophyta</taxon>
        <taxon>Embryophyta</taxon>
        <taxon>Tracheophyta</taxon>
        <taxon>Spermatophyta</taxon>
        <taxon>Magnoliopsida</taxon>
        <taxon>eudicotyledons</taxon>
        <taxon>Gunneridae</taxon>
        <taxon>Pentapetalae</taxon>
        <taxon>rosids</taxon>
        <taxon>fabids</taxon>
        <taxon>Rosales</taxon>
        <taxon>Rhamnaceae</taxon>
        <taxon>Paliureae</taxon>
        <taxon>Ziziphus</taxon>
    </lineage>
</organism>